<dbReference type="OrthoDB" id="5327615at2"/>
<evidence type="ECO:0000256" key="8">
    <source>
        <dbReference type="SAM" id="MobiDB-lite"/>
    </source>
</evidence>
<dbReference type="AlphaFoldDB" id="A0A6I2MRK8"/>
<sequence>MKYSIYTLILLIVLGACKENRSTTPQSTSEIENPEHGKAHKHWSYAGETGPEHWAEIEVESDCNGKFQSPINMVNYKENNSLKRIDLHYAEETKIHDVTNNGHSIQYNFESGDYIMVNGLKYDLKQVHFHEPSEHTIDGVRYPLEMHLVHINDSGQYTVISVMAKEGASSLPFDFLESFLPLKAGENKKVDRPFNMNHNLPENKDYFFYTGSLTTPPCTEGVNWYILKEPITVSLEQVNLLKELMPINNYRNEQPQNGRELYVTGN</sequence>
<organism evidence="10 11">
    <name type="scientific">Maribacter luteus</name>
    <dbReference type="NCBI Taxonomy" id="2594478"/>
    <lineage>
        <taxon>Bacteria</taxon>
        <taxon>Pseudomonadati</taxon>
        <taxon>Bacteroidota</taxon>
        <taxon>Flavobacteriia</taxon>
        <taxon>Flavobacteriales</taxon>
        <taxon>Flavobacteriaceae</taxon>
        <taxon>Maribacter</taxon>
    </lineage>
</organism>
<reference evidence="10 11" key="1">
    <citation type="submission" date="2019-11" db="EMBL/GenBank/DDBJ databases">
        <title>Maribacter lutea sp. nov., a marine bacterium isolated from intertidal sand.</title>
        <authorList>
            <person name="Liu A."/>
        </authorList>
    </citation>
    <scope>NUCLEOTIDE SEQUENCE [LARGE SCALE GENOMIC DNA]</scope>
    <source>
        <strain evidence="10 11">RZ05</strain>
    </source>
</reference>
<keyword evidence="6 7" id="KW-0456">Lyase</keyword>
<keyword evidence="4 7" id="KW-0479">Metal-binding</keyword>
<comment type="catalytic activity">
    <reaction evidence="7">
        <text>hydrogencarbonate + H(+) = CO2 + H2O</text>
        <dbReference type="Rhea" id="RHEA:10748"/>
        <dbReference type="ChEBI" id="CHEBI:15377"/>
        <dbReference type="ChEBI" id="CHEBI:15378"/>
        <dbReference type="ChEBI" id="CHEBI:16526"/>
        <dbReference type="ChEBI" id="CHEBI:17544"/>
        <dbReference type="EC" id="4.2.1.1"/>
    </reaction>
</comment>
<dbReference type="GO" id="GO:0008270">
    <property type="term" value="F:zinc ion binding"/>
    <property type="evidence" value="ECO:0007669"/>
    <property type="project" value="UniProtKB-UniRule"/>
</dbReference>
<comment type="similarity">
    <text evidence="7">Belongs to the alpha-carbonic anhydrase family.</text>
</comment>
<dbReference type="PROSITE" id="PS51144">
    <property type="entry name" value="ALPHA_CA_2"/>
    <property type="match status" value="1"/>
</dbReference>
<evidence type="ECO:0000256" key="4">
    <source>
        <dbReference type="ARBA" id="ARBA00022723"/>
    </source>
</evidence>
<evidence type="ECO:0000256" key="6">
    <source>
        <dbReference type="ARBA" id="ARBA00023239"/>
    </source>
</evidence>
<keyword evidence="11" id="KW-1185">Reference proteome</keyword>
<evidence type="ECO:0000256" key="7">
    <source>
        <dbReference type="RuleBase" id="RU367011"/>
    </source>
</evidence>
<comment type="cofactor">
    <cofactor evidence="1 7">
        <name>Zn(2+)</name>
        <dbReference type="ChEBI" id="CHEBI:29105"/>
    </cofactor>
</comment>
<dbReference type="SUPFAM" id="SSF51069">
    <property type="entry name" value="Carbonic anhydrase"/>
    <property type="match status" value="1"/>
</dbReference>
<name>A0A6I2MRK8_9FLAO</name>
<evidence type="ECO:0000259" key="9">
    <source>
        <dbReference type="PROSITE" id="PS51144"/>
    </source>
</evidence>
<dbReference type="InterPro" id="IPR018338">
    <property type="entry name" value="Carbonic_anhydrase_a-class_CS"/>
</dbReference>
<dbReference type="InterPro" id="IPR023561">
    <property type="entry name" value="Carbonic_anhydrase_a-class"/>
</dbReference>
<dbReference type="Proteomes" id="UP000443153">
    <property type="component" value="Unassembled WGS sequence"/>
</dbReference>
<dbReference type="EC" id="4.2.1.1" evidence="2 7"/>
<feature type="region of interest" description="Disordered" evidence="8">
    <location>
        <begin position="22"/>
        <end position="43"/>
    </location>
</feature>
<evidence type="ECO:0000256" key="3">
    <source>
        <dbReference type="ARBA" id="ARBA00014628"/>
    </source>
</evidence>
<proteinExistence type="inferred from homology"/>
<dbReference type="InterPro" id="IPR036398">
    <property type="entry name" value="CA_dom_sf"/>
</dbReference>
<dbReference type="Gene3D" id="3.10.200.10">
    <property type="entry name" value="Alpha carbonic anhydrase"/>
    <property type="match status" value="1"/>
</dbReference>
<dbReference type="GO" id="GO:0006730">
    <property type="term" value="P:one-carbon metabolic process"/>
    <property type="evidence" value="ECO:0007669"/>
    <property type="project" value="TreeGrafter"/>
</dbReference>
<comment type="caution">
    <text evidence="10">The sequence shown here is derived from an EMBL/GenBank/DDBJ whole genome shotgun (WGS) entry which is preliminary data.</text>
</comment>
<protein>
    <recommendedName>
        <fullName evidence="3 7">Carbonic anhydrase</fullName>
        <ecNumber evidence="2 7">4.2.1.1</ecNumber>
    </recommendedName>
</protein>
<gene>
    <name evidence="10" type="ORF">GJ691_19150</name>
</gene>
<dbReference type="PROSITE" id="PS51257">
    <property type="entry name" value="PROKAR_LIPOPROTEIN"/>
    <property type="match status" value="1"/>
</dbReference>
<evidence type="ECO:0000313" key="11">
    <source>
        <dbReference type="Proteomes" id="UP000443153"/>
    </source>
</evidence>
<dbReference type="SMART" id="SM01057">
    <property type="entry name" value="Carb_anhydrase"/>
    <property type="match status" value="1"/>
</dbReference>
<feature type="compositionally biased region" description="Polar residues" evidence="8">
    <location>
        <begin position="22"/>
        <end position="31"/>
    </location>
</feature>
<comment type="function">
    <text evidence="7">Reversible hydration of carbon dioxide.</text>
</comment>
<dbReference type="CDD" id="cd03124">
    <property type="entry name" value="alpha_CA_prokaryotic_like"/>
    <property type="match status" value="1"/>
</dbReference>
<dbReference type="Pfam" id="PF00194">
    <property type="entry name" value="Carb_anhydrase"/>
    <property type="match status" value="1"/>
</dbReference>
<evidence type="ECO:0000256" key="2">
    <source>
        <dbReference type="ARBA" id="ARBA00012925"/>
    </source>
</evidence>
<dbReference type="PROSITE" id="PS00162">
    <property type="entry name" value="ALPHA_CA_1"/>
    <property type="match status" value="1"/>
</dbReference>
<feature type="domain" description="Alpha-carbonic anhydrase" evidence="9">
    <location>
        <begin position="41"/>
        <end position="265"/>
    </location>
</feature>
<evidence type="ECO:0000313" key="10">
    <source>
        <dbReference type="EMBL" id="MRX66278.1"/>
    </source>
</evidence>
<dbReference type="RefSeq" id="WP_154369931.1">
    <property type="nucleotide sequence ID" value="NZ_WKJH01000030.1"/>
</dbReference>
<dbReference type="InterPro" id="IPR001148">
    <property type="entry name" value="CA_dom"/>
</dbReference>
<evidence type="ECO:0000256" key="5">
    <source>
        <dbReference type="ARBA" id="ARBA00022833"/>
    </source>
</evidence>
<dbReference type="PANTHER" id="PTHR18952">
    <property type="entry name" value="CARBONIC ANHYDRASE"/>
    <property type="match status" value="1"/>
</dbReference>
<evidence type="ECO:0000256" key="1">
    <source>
        <dbReference type="ARBA" id="ARBA00001947"/>
    </source>
</evidence>
<dbReference type="GO" id="GO:0004089">
    <property type="term" value="F:carbonate dehydratase activity"/>
    <property type="evidence" value="ECO:0007669"/>
    <property type="project" value="UniProtKB-UniRule"/>
</dbReference>
<dbReference type="PANTHER" id="PTHR18952:SF208">
    <property type="entry name" value="CARBONIC ANHYDRASE XA-RELATED"/>
    <property type="match status" value="1"/>
</dbReference>
<dbReference type="InterPro" id="IPR041891">
    <property type="entry name" value="Alpha_CA_prokaryot-like"/>
</dbReference>
<keyword evidence="5 7" id="KW-0862">Zinc</keyword>
<dbReference type="EMBL" id="WKJH01000030">
    <property type="protein sequence ID" value="MRX66278.1"/>
    <property type="molecule type" value="Genomic_DNA"/>
</dbReference>
<accession>A0A6I2MRK8</accession>